<dbReference type="GO" id="GO:0004843">
    <property type="term" value="F:cysteine-type deubiquitinase activity"/>
    <property type="evidence" value="ECO:0007669"/>
    <property type="project" value="UniProtKB-UniRule"/>
</dbReference>
<dbReference type="PANTHER" id="PTHR21646:SF24">
    <property type="entry name" value="UBIQUITIN CARBOXYL-TERMINAL HYDROLASE"/>
    <property type="match status" value="1"/>
</dbReference>
<dbReference type="GO" id="GO:0016579">
    <property type="term" value="P:protein deubiquitination"/>
    <property type="evidence" value="ECO:0007669"/>
    <property type="project" value="InterPro"/>
</dbReference>
<dbReference type="InterPro" id="IPR001394">
    <property type="entry name" value="Peptidase_C19_UCH"/>
</dbReference>
<dbReference type="STRING" id="1156394.T0RIC5"/>
<dbReference type="Pfam" id="PF00443">
    <property type="entry name" value="UCH"/>
    <property type="match status" value="1"/>
</dbReference>
<dbReference type="AlphaFoldDB" id="T0RIC5"/>
<dbReference type="eggNOG" id="KOG1868">
    <property type="taxonomic scope" value="Eukaryota"/>
</dbReference>
<keyword evidence="6 7" id="KW-0788">Thiol protease</keyword>
<dbReference type="EC" id="3.4.19.12" evidence="7"/>
<dbReference type="CDD" id="cd02674">
    <property type="entry name" value="Peptidase_C19R"/>
    <property type="match status" value="1"/>
</dbReference>
<evidence type="ECO:0000256" key="6">
    <source>
        <dbReference type="ARBA" id="ARBA00022807"/>
    </source>
</evidence>
<evidence type="ECO:0000256" key="8">
    <source>
        <dbReference type="SAM" id="MobiDB-lite"/>
    </source>
</evidence>
<feature type="compositionally biased region" description="Low complexity" evidence="8">
    <location>
        <begin position="1"/>
        <end position="29"/>
    </location>
</feature>
<comment type="catalytic activity">
    <reaction evidence="1 7">
        <text>Thiol-dependent hydrolysis of ester, thioester, amide, peptide and isopeptide bonds formed by the C-terminal Gly of ubiquitin (a 76-residue protein attached to proteins as an intracellular targeting signal).</text>
        <dbReference type="EC" id="3.4.19.12"/>
    </reaction>
</comment>
<dbReference type="InParanoid" id="T0RIC5"/>
<keyword evidence="5 7" id="KW-0378">Hydrolase</keyword>
<dbReference type="InterPro" id="IPR038765">
    <property type="entry name" value="Papain-like_cys_pep_sf"/>
</dbReference>
<dbReference type="Gene3D" id="3.90.70.10">
    <property type="entry name" value="Cysteine proteinases"/>
    <property type="match status" value="1"/>
</dbReference>
<dbReference type="PANTHER" id="PTHR21646">
    <property type="entry name" value="UBIQUITIN CARBOXYL-TERMINAL HYDROLASE"/>
    <property type="match status" value="1"/>
</dbReference>
<protein>
    <recommendedName>
        <fullName evidence="7">Ubiquitin carboxyl-terminal hydrolase</fullName>
        <ecNumber evidence="7">3.4.19.12</ecNumber>
    </recommendedName>
</protein>
<dbReference type="InterPro" id="IPR018200">
    <property type="entry name" value="USP_CS"/>
</dbReference>
<sequence>MAKPATSGLPSPTPPTRSLAPPSATTATANNNKDLADAPPPDVAATTNDDMLNKMVHIRTGPRKKAGNIETTTTTTTRLPSNRLFSRASRQQRESPRLQPLSNQNSIAPAPDADERSKKSSTDDSENDDDGNASTVQLPPASSTYTSYPGCAKDAIVKPRLDETRLDALSISARLANAGITTSSTSIVMKERSSATRGLVGLQNLGNTCFMNSCLQCLSNVPLVMRYFRMGQHLQELNEASPTQGKLACVFGDLTQVLWQQAEFSSTRPVELKRVVGKLASRFIGYEQHDAQEFLRFLVDGLHEDLNRIKKKPAYYEIPDRPSASDKDVSDEYWQFYVQRNMSALSEQFCGQLRSEVTCQTCQHRSVCFDVFWDLSIPVPKKGKSLASRFKTDDDNGVPVEDCLRAYTEEEHIQEDDAFYCAKCKTHRSVVKKINLQRCPHVLVLHLKRFSYSTFSRDKISTPIKFPADGLNLKEFCTKDNLHYDKCWDYDLIGVIHHMGSLNGGHYTAECRNPENDQWYDFNDETVSGIKKPHVSSGTAYILFYQRRAHV</sequence>
<evidence type="ECO:0000259" key="9">
    <source>
        <dbReference type="PROSITE" id="PS50235"/>
    </source>
</evidence>
<evidence type="ECO:0000256" key="3">
    <source>
        <dbReference type="ARBA" id="ARBA00022670"/>
    </source>
</evidence>
<dbReference type="RefSeq" id="XP_008614470.1">
    <property type="nucleotide sequence ID" value="XM_008616248.1"/>
</dbReference>
<keyword evidence="4 7" id="KW-0833">Ubl conjugation pathway</keyword>
<dbReference type="GeneID" id="19950992"/>
<proteinExistence type="inferred from homology"/>
<reference evidence="10 11" key="1">
    <citation type="submission" date="2012-04" db="EMBL/GenBank/DDBJ databases">
        <title>The Genome Sequence of Saprolegnia declina VS20.</title>
        <authorList>
            <consortium name="The Broad Institute Genome Sequencing Platform"/>
            <person name="Russ C."/>
            <person name="Nusbaum C."/>
            <person name="Tyler B."/>
            <person name="van West P."/>
            <person name="Dieguez-Uribeondo J."/>
            <person name="de Bruijn I."/>
            <person name="Tripathy S."/>
            <person name="Jiang R."/>
            <person name="Young S.K."/>
            <person name="Zeng Q."/>
            <person name="Gargeya S."/>
            <person name="Fitzgerald M."/>
            <person name="Haas B."/>
            <person name="Abouelleil A."/>
            <person name="Alvarado L."/>
            <person name="Arachchi H.M."/>
            <person name="Berlin A."/>
            <person name="Chapman S.B."/>
            <person name="Goldberg J."/>
            <person name="Griggs A."/>
            <person name="Gujja S."/>
            <person name="Hansen M."/>
            <person name="Howarth C."/>
            <person name="Imamovic A."/>
            <person name="Larimer J."/>
            <person name="McCowen C."/>
            <person name="Montmayeur A."/>
            <person name="Murphy C."/>
            <person name="Neiman D."/>
            <person name="Pearson M."/>
            <person name="Priest M."/>
            <person name="Roberts A."/>
            <person name="Saif S."/>
            <person name="Shea T."/>
            <person name="Sisk P."/>
            <person name="Sykes S."/>
            <person name="Wortman J."/>
            <person name="Nusbaum C."/>
            <person name="Birren B."/>
        </authorList>
    </citation>
    <scope>NUCLEOTIDE SEQUENCE [LARGE SCALE GENOMIC DNA]</scope>
    <source>
        <strain evidence="10 11">VS20</strain>
    </source>
</reference>
<dbReference type="EMBL" id="JH767165">
    <property type="protein sequence ID" value="EQC32068.1"/>
    <property type="molecule type" value="Genomic_DNA"/>
</dbReference>
<evidence type="ECO:0000256" key="7">
    <source>
        <dbReference type="RuleBase" id="RU366025"/>
    </source>
</evidence>
<keyword evidence="11" id="KW-1185">Reference proteome</keyword>
<dbReference type="InterPro" id="IPR050185">
    <property type="entry name" value="Ub_carboxyl-term_hydrolase"/>
</dbReference>
<dbReference type="PROSITE" id="PS50235">
    <property type="entry name" value="USP_3"/>
    <property type="match status" value="1"/>
</dbReference>
<dbReference type="InterPro" id="IPR028889">
    <property type="entry name" value="USP"/>
</dbReference>
<evidence type="ECO:0000313" key="11">
    <source>
        <dbReference type="Proteomes" id="UP000030762"/>
    </source>
</evidence>
<dbReference type="PROSITE" id="PS00973">
    <property type="entry name" value="USP_2"/>
    <property type="match status" value="1"/>
</dbReference>
<evidence type="ECO:0000256" key="1">
    <source>
        <dbReference type="ARBA" id="ARBA00000707"/>
    </source>
</evidence>
<feature type="compositionally biased region" description="Polar residues" evidence="8">
    <location>
        <begin position="132"/>
        <end position="146"/>
    </location>
</feature>
<comment type="similarity">
    <text evidence="2 7">Belongs to the peptidase C19 family.</text>
</comment>
<dbReference type="OMA" id="KYWVKYL"/>
<dbReference type="OrthoDB" id="292964at2759"/>
<feature type="domain" description="USP" evidence="9">
    <location>
        <begin position="200"/>
        <end position="548"/>
    </location>
</feature>
<evidence type="ECO:0000256" key="2">
    <source>
        <dbReference type="ARBA" id="ARBA00009085"/>
    </source>
</evidence>
<name>T0RIC5_SAPDV</name>
<evidence type="ECO:0000256" key="4">
    <source>
        <dbReference type="ARBA" id="ARBA00022786"/>
    </source>
</evidence>
<dbReference type="Proteomes" id="UP000030762">
    <property type="component" value="Unassembled WGS sequence"/>
</dbReference>
<feature type="region of interest" description="Disordered" evidence="8">
    <location>
        <begin position="1"/>
        <end position="146"/>
    </location>
</feature>
<gene>
    <name evidence="10" type="ORF">SDRG_10265</name>
</gene>
<feature type="compositionally biased region" description="Basic and acidic residues" evidence="8">
    <location>
        <begin position="113"/>
        <end position="122"/>
    </location>
</feature>
<keyword evidence="3 7" id="KW-0645">Protease</keyword>
<organism evidence="10 11">
    <name type="scientific">Saprolegnia diclina (strain VS20)</name>
    <dbReference type="NCBI Taxonomy" id="1156394"/>
    <lineage>
        <taxon>Eukaryota</taxon>
        <taxon>Sar</taxon>
        <taxon>Stramenopiles</taxon>
        <taxon>Oomycota</taxon>
        <taxon>Saprolegniomycetes</taxon>
        <taxon>Saprolegniales</taxon>
        <taxon>Saprolegniaceae</taxon>
        <taxon>Saprolegnia</taxon>
    </lineage>
</organism>
<dbReference type="PROSITE" id="PS00972">
    <property type="entry name" value="USP_1"/>
    <property type="match status" value="1"/>
</dbReference>
<dbReference type="VEuPathDB" id="FungiDB:SDRG_10265"/>
<dbReference type="GO" id="GO:0006508">
    <property type="term" value="P:proteolysis"/>
    <property type="evidence" value="ECO:0007669"/>
    <property type="project" value="UniProtKB-KW"/>
</dbReference>
<evidence type="ECO:0000256" key="5">
    <source>
        <dbReference type="ARBA" id="ARBA00022801"/>
    </source>
</evidence>
<accession>T0RIC5</accession>
<feature type="compositionally biased region" description="Basic residues" evidence="8">
    <location>
        <begin position="56"/>
        <end position="66"/>
    </location>
</feature>
<dbReference type="SUPFAM" id="SSF54001">
    <property type="entry name" value="Cysteine proteinases"/>
    <property type="match status" value="1"/>
</dbReference>
<evidence type="ECO:0000313" key="10">
    <source>
        <dbReference type="EMBL" id="EQC32068.1"/>
    </source>
</evidence>